<accession>A0A830EER5</accession>
<name>A0A830EER5_9CREN</name>
<reference evidence="4" key="3">
    <citation type="submission" date="2022-09" db="EMBL/GenBank/DDBJ databases">
        <title>Complete genome sequence of Vulcanisaeta souniana.</title>
        <authorList>
            <person name="Kato S."/>
            <person name="Itoh T."/>
            <person name="Ohkuma M."/>
        </authorList>
    </citation>
    <scope>NUCLEOTIDE SEQUENCE [LARGE SCALE GENOMIC DNA]</scope>
    <source>
        <strain evidence="4">JCM 11219</strain>
    </source>
</reference>
<dbReference type="EMBL" id="AP026830">
    <property type="protein sequence ID" value="BDR92458.1"/>
    <property type="molecule type" value="Genomic_DNA"/>
</dbReference>
<reference evidence="2" key="2">
    <citation type="submission" date="2020-09" db="EMBL/GenBank/DDBJ databases">
        <authorList>
            <person name="Sun Q."/>
            <person name="Ohkuma M."/>
        </authorList>
    </citation>
    <scope>NUCLEOTIDE SEQUENCE</scope>
    <source>
        <strain evidence="2">JCM 11219</strain>
    </source>
</reference>
<dbReference type="EMBL" id="BMNM01000003">
    <property type="protein sequence ID" value="GGI75687.1"/>
    <property type="molecule type" value="Genomic_DNA"/>
</dbReference>
<keyword evidence="4" id="KW-1185">Reference proteome</keyword>
<reference evidence="2" key="1">
    <citation type="journal article" date="2014" name="Int. J. Syst. Evol. Microbiol.">
        <title>Complete genome sequence of Corynebacterium casei LMG S-19264T (=DSM 44701T), isolated from a smear-ripened cheese.</title>
        <authorList>
            <consortium name="US DOE Joint Genome Institute (JGI-PGF)"/>
            <person name="Walter F."/>
            <person name="Albersmeier A."/>
            <person name="Kalinowski J."/>
            <person name="Ruckert C."/>
        </authorList>
    </citation>
    <scope>NUCLEOTIDE SEQUENCE</scope>
    <source>
        <strain evidence="2">JCM 11219</strain>
    </source>
</reference>
<gene>
    <name evidence="2" type="ORF">GCM10007112_10600</name>
    <name evidence="1" type="ORF">Vsou_15510</name>
</gene>
<evidence type="ECO:0000313" key="4">
    <source>
        <dbReference type="Proteomes" id="UP001060771"/>
    </source>
</evidence>
<organism evidence="2 3">
    <name type="scientific">Vulcanisaeta souniana JCM 11219</name>
    <dbReference type="NCBI Taxonomy" id="1293586"/>
    <lineage>
        <taxon>Archaea</taxon>
        <taxon>Thermoproteota</taxon>
        <taxon>Thermoprotei</taxon>
        <taxon>Thermoproteales</taxon>
        <taxon>Thermoproteaceae</taxon>
        <taxon>Vulcanisaeta</taxon>
    </lineage>
</organism>
<dbReference type="Proteomes" id="UP000657075">
    <property type="component" value="Unassembled WGS sequence"/>
</dbReference>
<dbReference type="GeneID" id="76207100"/>
<evidence type="ECO:0000313" key="2">
    <source>
        <dbReference type="EMBL" id="GGI75687.1"/>
    </source>
</evidence>
<reference evidence="1" key="4">
    <citation type="journal article" date="2023" name="Microbiol. Resour. Announc.">
        <title>Complete Genome Sequence of Vulcanisaeta souniana Strain IC-059, a Hyperthermophilic Archaeon Isolated from Hot Spring Water in Japan.</title>
        <authorList>
            <person name="Kato S."/>
            <person name="Itoh T."/>
            <person name="Wu L."/>
            <person name="Ma J."/>
            <person name="Ohkuma M."/>
        </authorList>
    </citation>
    <scope>NUCLEOTIDE SEQUENCE</scope>
    <source>
        <strain evidence="1">JCM 11219</strain>
    </source>
</reference>
<evidence type="ECO:0000313" key="3">
    <source>
        <dbReference type="Proteomes" id="UP000657075"/>
    </source>
</evidence>
<dbReference type="RefSeq" id="WP_188603001.1">
    <property type="nucleotide sequence ID" value="NZ_AP026830.1"/>
</dbReference>
<dbReference type="OrthoDB" id="28582at2157"/>
<protein>
    <submittedName>
        <fullName evidence="2">Uncharacterized protein</fullName>
    </submittedName>
</protein>
<proteinExistence type="predicted"/>
<dbReference type="AlphaFoldDB" id="A0A830EER5"/>
<dbReference type="Proteomes" id="UP001060771">
    <property type="component" value="Chromosome"/>
</dbReference>
<evidence type="ECO:0000313" key="1">
    <source>
        <dbReference type="EMBL" id="BDR92458.1"/>
    </source>
</evidence>
<sequence>MNWKLTVIGLGFVIALLVAASVFGISTDAGIPGPVTIYYPTATLNGVTMYGWIYSTSTAPDQYAPVIAQSIGSINAPQGQTISKSVTVSLPNLFMPNCPSSTVKITASLSMSTASLNNILVYASGITTTSGSLSNVLIVSSGLPYVVNQTIGSATMNGLTVNAYYVSVGSMSYSNLDVTVTPALITCNTAGVSTSNIVPGS</sequence>